<sequence length="126" mass="14431">MNEVQAKAYVVGQVERWEREVRERVLPPRARYSWPNAGRDFEPWWTAMIATSPLDEAWISDLQLVRSELPTAQDVTPIMIPPSMLSPRDCVALIQTLLVEDCFSFRNVIPEWFRSQSSQIAPSAVG</sequence>
<organism evidence="1 2">
    <name type="scientific">Phytophthora megakarya</name>
    <dbReference type="NCBI Taxonomy" id="4795"/>
    <lineage>
        <taxon>Eukaryota</taxon>
        <taxon>Sar</taxon>
        <taxon>Stramenopiles</taxon>
        <taxon>Oomycota</taxon>
        <taxon>Peronosporomycetes</taxon>
        <taxon>Peronosporales</taxon>
        <taxon>Peronosporaceae</taxon>
        <taxon>Phytophthora</taxon>
    </lineage>
</organism>
<accession>A0A225UDK8</accession>
<protein>
    <submittedName>
        <fullName evidence="1">Uncharacterized protein</fullName>
    </submittedName>
</protein>
<evidence type="ECO:0000313" key="1">
    <source>
        <dbReference type="EMBL" id="OWY91041.1"/>
    </source>
</evidence>
<reference evidence="2" key="1">
    <citation type="submission" date="2017-03" db="EMBL/GenBank/DDBJ databases">
        <title>Phytopthora megakarya and P. palmivora, two closely related causual agents of cacao black pod achieved similar genome size and gene model numbers by different mechanisms.</title>
        <authorList>
            <person name="Ali S."/>
            <person name="Shao J."/>
            <person name="Larry D.J."/>
            <person name="Kronmiller B."/>
            <person name="Shen D."/>
            <person name="Strem M.D."/>
            <person name="Melnick R.L."/>
            <person name="Guiltinan M.J."/>
            <person name="Tyler B.M."/>
            <person name="Meinhardt L.W."/>
            <person name="Bailey B.A."/>
        </authorList>
    </citation>
    <scope>NUCLEOTIDE SEQUENCE [LARGE SCALE GENOMIC DNA]</scope>
    <source>
        <strain evidence="2">zdho120</strain>
    </source>
</reference>
<dbReference type="Proteomes" id="UP000198211">
    <property type="component" value="Unassembled WGS sequence"/>
</dbReference>
<proteinExistence type="predicted"/>
<keyword evidence="2" id="KW-1185">Reference proteome</keyword>
<evidence type="ECO:0000313" key="2">
    <source>
        <dbReference type="Proteomes" id="UP000198211"/>
    </source>
</evidence>
<dbReference type="AlphaFoldDB" id="A0A225UDK8"/>
<name>A0A225UDK8_9STRA</name>
<gene>
    <name evidence="1" type="ORF">PHMEG_00040544</name>
</gene>
<dbReference type="EMBL" id="NBNE01021228">
    <property type="protein sequence ID" value="OWY91041.1"/>
    <property type="molecule type" value="Genomic_DNA"/>
</dbReference>
<comment type="caution">
    <text evidence="1">The sequence shown here is derived from an EMBL/GenBank/DDBJ whole genome shotgun (WGS) entry which is preliminary data.</text>
</comment>